<name>A0A2S8I4X4_BURCE</name>
<reference evidence="2 3" key="1">
    <citation type="submission" date="2018-02" db="EMBL/GenBank/DDBJ databases">
        <title>Draft genome sequencing of Burkholderia cepacia Y14-15.</title>
        <authorList>
            <person name="Zheng B.-X."/>
        </authorList>
    </citation>
    <scope>NUCLEOTIDE SEQUENCE [LARGE SCALE GENOMIC DNA]</scope>
    <source>
        <strain evidence="2 3">Y14-15</strain>
    </source>
</reference>
<feature type="transmembrane region" description="Helical" evidence="1">
    <location>
        <begin position="101"/>
        <end position="120"/>
    </location>
</feature>
<protein>
    <submittedName>
        <fullName evidence="2">Uncharacterized protein</fullName>
    </submittedName>
</protein>
<evidence type="ECO:0000256" key="1">
    <source>
        <dbReference type="SAM" id="Phobius"/>
    </source>
</evidence>
<keyword evidence="1" id="KW-1133">Transmembrane helix</keyword>
<proteinExistence type="predicted"/>
<gene>
    <name evidence="2" type="ORF">C5615_34250</name>
</gene>
<evidence type="ECO:0000313" key="3">
    <source>
        <dbReference type="Proteomes" id="UP000238206"/>
    </source>
</evidence>
<dbReference type="AlphaFoldDB" id="A0A2S8I4X4"/>
<dbReference type="EMBL" id="PUIQ01000070">
    <property type="protein sequence ID" value="PQP09856.1"/>
    <property type="molecule type" value="Genomic_DNA"/>
</dbReference>
<comment type="caution">
    <text evidence="2">The sequence shown here is derived from an EMBL/GenBank/DDBJ whole genome shotgun (WGS) entry which is preliminary data.</text>
</comment>
<dbReference type="RefSeq" id="WP_105393426.1">
    <property type="nucleotide sequence ID" value="NZ_PUIQ01000070.1"/>
</dbReference>
<keyword evidence="1" id="KW-0472">Membrane</keyword>
<evidence type="ECO:0000313" key="2">
    <source>
        <dbReference type="EMBL" id="PQP09856.1"/>
    </source>
</evidence>
<organism evidence="2 3">
    <name type="scientific">Burkholderia cepacia</name>
    <name type="common">Pseudomonas cepacia</name>
    <dbReference type="NCBI Taxonomy" id="292"/>
    <lineage>
        <taxon>Bacteria</taxon>
        <taxon>Pseudomonadati</taxon>
        <taxon>Pseudomonadota</taxon>
        <taxon>Betaproteobacteria</taxon>
        <taxon>Burkholderiales</taxon>
        <taxon>Burkholderiaceae</taxon>
        <taxon>Burkholderia</taxon>
        <taxon>Burkholderia cepacia complex</taxon>
    </lineage>
</organism>
<sequence>MRNHTTLIEATIDRIDTNLIRVEADIKKVPLYRLTMRGACYFIAAGDIDAEAFKQIDQLKPGTAVRACVFEDRGRHRIAWIRSTDLAIAPYDALGQKDSNLSLLTWASIIFMLSLLVGAAAFKSSWAFVCALALLVSIISLLGTLLAIAGLSDLVFQPQRREAQEKWQYEPASFTVERSHA</sequence>
<feature type="transmembrane region" description="Helical" evidence="1">
    <location>
        <begin position="126"/>
        <end position="151"/>
    </location>
</feature>
<keyword evidence="1" id="KW-0812">Transmembrane</keyword>
<accession>A0A2S8I4X4</accession>
<dbReference type="Proteomes" id="UP000238206">
    <property type="component" value="Unassembled WGS sequence"/>
</dbReference>